<dbReference type="RefSeq" id="WP_146146812.1">
    <property type="nucleotide sequence ID" value="NZ_PYGD01000009.1"/>
</dbReference>
<evidence type="ECO:0000313" key="5">
    <source>
        <dbReference type="EMBL" id="PSK90054.1"/>
    </source>
</evidence>
<protein>
    <submittedName>
        <fullName evidence="5">HYR domain-containing protein</fullName>
    </submittedName>
</protein>
<sequence length="1822" mass="182866">MTRLYHAQGNERGRGSGIARMLAFLIMASLGLVTQASAQVTRTFTSGGTFDVPTGVTSIKVEAWGAGGGGGNVNGRDGGGGGGAYAVKTFTVTPGASYNVVIGTGGVPGNSGTSTTFGANVVVAAGGASGQANRSGGQGGQASASTGDVTHSGGNGGSAGNNSTGGGGGGSALTSGNGGTGNPGANGSPNFGGSGGTGTGNGGDGGSTNSFDADNGGNPGGGGGGGGTNTNSGNGARGEVRVTYTCPSATIAYSGSPFCHNLTSVSPTLTGAAGGTYSAAPAGLSINSTTGAIDPSNSTAGTYTVTYNIPTSGAGVYTCAAVNATANVVIRTTSFASIAGASNTQICYGQGVSVNVNVTGAVPFTGNFNIAAETSPGVFGTPVTFGPFNVTTTGASAVAIPASSLPNTGSSTLKYRISWQSGSDANGCTATPLTGFVDITVNPLPAISVSAQSTGTVCPGSTLNFTVSETNNVGGTFNWIARDANGVGLDSAVNVAYATGVHTNLGGVCLSAARNPVTFTFTPVGPITLNCQGISLPFPVTVMDTVKPTWSTTAASLNRTVSCSDAAGLTAAQALHPTASDNCDTSVANPAHIVKTAGAFVPSVSCANAGTYTNTWTVTDRCNNTSNVFTQVINVVDTTKPTWTTVAGNLNRTVSCSSTADLTAAQALFPVASDNCDNDVTNVVKTAGLFVPSVSCANAGTYTNTWTVTDDCGNASAVFTQVINVVDTVKPTWTTVAGNLNRTVSCSSTADLNAAQALFPVASDNCDNDVTNVVKTAGLFVPSVGCANAGTYTNTWTVTDDCGNASAVFTQVINVVDTTKPTWTTVAGSLNRTVSCSDAAGLTAAQSLLPTATDNCDADVSNIVKTTGAFVQGSCTNAGTRTNTWTVTDDCGNISASFTQVITIIDTTKPVWVTVAGNLDRTVACKTGTAYAAAEALFPVASDNCDVDVTNISKTTGSFVPSVGCAEEGTYTNTWTVTDDCGNISGSYTQVITVENEDFVMPANAGSTVACASNAVAPTLPNVTDNCGNVLTPSAPVISQAPVCNGSMTYTYTYTDCEGNTHNWVYTYTILDNIKPVLVAPATQRLNVGAGANCTVTMPDYRSLVTATDNCGGSVTLVQLAPNDPGSSVIGYGGTRTIKIKGTDCAGNSDTTTFQLELVDSTAPVAITHPVTVYLDAAGHASVTAAMINNGSHDNCSPVTLSISPSTFDCSNVGSGNTVTLTVKDAWMNTATAPATVTVIDTVRPVITVCAPNITVGKGPLCTNELLNYTGLVTATDACGIDTVMQSPAPGTIIAALVPTIPVTLTVKDKSGNMTSCSFTITYVDTTAPVIVGCPSDIVVGNAPGQCGNTVSWKAPVATDNCTDLGPVVLTSNHNPGDAFPKGTTTVTYTATDASNNVSTCSFTVTVNDTEAPVLSNCPSDVAVNTGVGATSCSAAATWTEPGATDNCVSSAHLIWTKSHTPGSVFPVGTTQVTYTATDSSGNVSTVCSFNVVVTDNTVPEFSSCPANINSNTNIAGCKASVVTPDPVVGDNCAMSTLTWTLSGATTAASPLTGTNNIGTHVFEVGTTVVTYTATDASGNTATCSYNVVVVNNLEGHIAGSSTVAQNANTTSTISFTANGGQAPYTFQYTVNGGSVQTIATTGVNTIVTVPQSNAVLGDFIYNLVSVTDANGCTGTLPADHSDTVKVVLVVPVADLIPNLVVSSPIFTPANNSRPYTLDVYNIGVVPTNGQIQLYILKPTSAFAISLNETNTWSITDFGAYYEITGSPVIGVNGSTTITGDITTNANVSLGTSTISVTITPGSGGETNGNNNSVNAVLNVTN</sequence>
<dbReference type="PANTHER" id="PTHR24273">
    <property type="entry name" value="FI04643P-RELATED"/>
    <property type="match status" value="1"/>
</dbReference>
<evidence type="ECO:0000256" key="1">
    <source>
        <dbReference type="ARBA" id="ARBA00022729"/>
    </source>
</evidence>
<feature type="domain" description="HYR" evidence="4">
    <location>
        <begin position="1410"/>
        <end position="1496"/>
    </location>
</feature>
<feature type="compositionally biased region" description="Low complexity" evidence="3">
    <location>
        <begin position="129"/>
        <end position="147"/>
    </location>
</feature>
<dbReference type="InterPro" id="IPR013783">
    <property type="entry name" value="Ig-like_fold"/>
</dbReference>
<keyword evidence="2" id="KW-0677">Repeat</keyword>
<feature type="region of interest" description="Disordered" evidence="3">
    <location>
        <begin position="129"/>
        <end position="236"/>
    </location>
</feature>
<keyword evidence="6" id="KW-1185">Reference proteome</keyword>
<evidence type="ECO:0000259" key="4">
    <source>
        <dbReference type="PROSITE" id="PS50825"/>
    </source>
</evidence>
<dbReference type="Gene3D" id="2.60.40.1220">
    <property type="match status" value="1"/>
</dbReference>
<feature type="compositionally biased region" description="Gly residues" evidence="3">
    <location>
        <begin position="217"/>
        <end position="228"/>
    </location>
</feature>
<gene>
    <name evidence="5" type="ORF">B0I18_10960</name>
</gene>
<dbReference type="InterPro" id="IPR057078">
    <property type="entry name" value="HYR-4C"/>
</dbReference>
<dbReference type="InterPro" id="IPR049304">
    <property type="entry name" value="Gly_rich_dom"/>
</dbReference>
<feature type="domain" description="HYR" evidence="4">
    <location>
        <begin position="1324"/>
        <end position="1409"/>
    </location>
</feature>
<dbReference type="InterPro" id="IPR003410">
    <property type="entry name" value="HYR_dom"/>
</dbReference>
<feature type="domain" description="HYR" evidence="4">
    <location>
        <begin position="1497"/>
        <end position="1592"/>
    </location>
</feature>
<comment type="caution">
    <text evidence="5">The sequence shown here is derived from an EMBL/GenBank/DDBJ whole genome shotgun (WGS) entry which is preliminary data.</text>
</comment>
<feature type="compositionally biased region" description="Gly residues" evidence="3">
    <location>
        <begin position="153"/>
        <end position="206"/>
    </location>
</feature>
<name>A0A2P8CYK5_9BACT</name>
<evidence type="ECO:0000256" key="3">
    <source>
        <dbReference type="SAM" id="MobiDB-lite"/>
    </source>
</evidence>
<dbReference type="PANTHER" id="PTHR24273:SF32">
    <property type="entry name" value="HYALIN"/>
    <property type="match status" value="1"/>
</dbReference>
<evidence type="ECO:0000256" key="2">
    <source>
        <dbReference type="ARBA" id="ARBA00022737"/>
    </source>
</evidence>
<dbReference type="Pfam" id="PF21722">
    <property type="entry name" value="Gly_rich_2"/>
    <property type="match status" value="1"/>
</dbReference>
<dbReference type="PROSITE" id="PS50825">
    <property type="entry name" value="HYR"/>
    <property type="match status" value="3"/>
</dbReference>
<dbReference type="Pfam" id="PF23237">
    <property type="entry name" value="HYR_4C"/>
    <property type="match status" value="4"/>
</dbReference>
<feature type="compositionally biased region" description="Low complexity" evidence="3">
    <location>
        <begin position="207"/>
        <end position="216"/>
    </location>
</feature>
<accession>A0A2P8CYK5</accession>
<keyword evidence="1" id="KW-0732">Signal</keyword>
<reference evidence="5 6" key="1">
    <citation type="submission" date="2018-03" db="EMBL/GenBank/DDBJ databases">
        <title>Genomic Encyclopedia of Type Strains, Phase III (KMG-III): the genomes of soil and plant-associated and newly described type strains.</title>
        <authorList>
            <person name="Whitman W."/>
        </authorList>
    </citation>
    <scope>NUCLEOTIDE SEQUENCE [LARGE SCALE GENOMIC DNA]</scope>
    <source>
        <strain evidence="5 6">CGMCC 1.12700</strain>
    </source>
</reference>
<dbReference type="Pfam" id="PF02494">
    <property type="entry name" value="HYR"/>
    <property type="match status" value="3"/>
</dbReference>
<dbReference type="InterPro" id="IPR014755">
    <property type="entry name" value="Cu-Rt/internalin_Ig-like"/>
</dbReference>
<dbReference type="EMBL" id="PYGD01000009">
    <property type="protein sequence ID" value="PSK90054.1"/>
    <property type="molecule type" value="Genomic_DNA"/>
</dbReference>
<proteinExistence type="predicted"/>
<dbReference type="Gene3D" id="2.60.40.10">
    <property type="entry name" value="Immunoglobulins"/>
    <property type="match status" value="5"/>
</dbReference>
<organism evidence="5 6">
    <name type="scientific">Taibaiella chishuiensis</name>
    <dbReference type="NCBI Taxonomy" id="1434707"/>
    <lineage>
        <taxon>Bacteria</taxon>
        <taxon>Pseudomonadati</taxon>
        <taxon>Bacteroidota</taxon>
        <taxon>Chitinophagia</taxon>
        <taxon>Chitinophagales</taxon>
        <taxon>Chitinophagaceae</taxon>
        <taxon>Taibaiella</taxon>
    </lineage>
</organism>
<dbReference type="OrthoDB" id="599464at2"/>
<evidence type="ECO:0000313" key="6">
    <source>
        <dbReference type="Proteomes" id="UP000240572"/>
    </source>
</evidence>
<dbReference type="Proteomes" id="UP000240572">
    <property type="component" value="Unassembled WGS sequence"/>
</dbReference>